<dbReference type="EMBL" id="PJQY01000147">
    <property type="protein sequence ID" value="PQQ17502.1"/>
    <property type="molecule type" value="Genomic_DNA"/>
</dbReference>
<keyword evidence="2" id="KW-1185">Reference proteome</keyword>
<dbReference type="AlphaFoldDB" id="A0A314Z7H6"/>
<dbReference type="Proteomes" id="UP000250321">
    <property type="component" value="Unassembled WGS sequence"/>
</dbReference>
<organism evidence="1 2">
    <name type="scientific">Prunus yedoensis var. nudiflora</name>
    <dbReference type="NCBI Taxonomy" id="2094558"/>
    <lineage>
        <taxon>Eukaryota</taxon>
        <taxon>Viridiplantae</taxon>
        <taxon>Streptophyta</taxon>
        <taxon>Embryophyta</taxon>
        <taxon>Tracheophyta</taxon>
        <taxon>Spermatophyta</taxon>
        <taxon>Magnoliopsida</taxon>
        <taxon>eudicotyledons</taxon>
        <taxon>Gunneridae</taxon>
        <taxon>Pentapetalae</taxon>
        <taxon>rosids</taxon>
        <taxon>fabids</taxon>
        <taxon>Rosales</taxon>
        <taxon>Rosaceae</taxon>
        <taxon>Amygdaloideae</taxon>
        <taxon>Amygdaleae</taxon>
        <taxon>Prunus</taxon>
    </lineage>
</organism>
<reference evidence="1 2" key="1">
    <citation type="submission" date="2018-02" db="EMBL/GenBank/DDBJ databases">
        <title>Draft genome of wild Prunus yedoensis var. nudiflora.</title>
        <authorList>
            <person name="Baek S."/>
            <person name="Kim J.-H."/>
            <person name="Choi K."/>
            <person name="Kim G.-B."/>
            <person name="Cho A."/>
            <person name="Jang H."/>
            <person name="Shin C.-H."/>
            <person name="Yu H.-J."/>
            <person name="Mun J.-H."/>
        </authorList>
    </citation>
    <scope>NUCLEOTIDE SEQUENCE [LARGE SCALE GENOMIC DNA]</scope>
    <source>
        <strain evidence="2">cv. Jeju island</strain>
        <tissue evidence="1">Leaf</tissue>
    </source>
</reference>
<evidence type="ECO:0000313" key="2">
    <source>
        <dbReference type="Proteomes" id="UP000250321"/>
    </source>
</evidence>
<proteinExistence type="predicted"/>
<protein>
    <submittedName>
        <fullName evidence="1">Uncharacterized protein</fullName>
    </submittedName>
</protein>
<evidence type="ECO:0000313" key="1">
    <source>
        <dbReference type="EMBL" id="PQQ17502.1"/>
    </source>
</evidence>
<accession>A0A314Z7H6</accession>
<gene>
    <name evidence="1" type="ORF">Pyn_19200</name>
</gene>
<name>A0A314Z7H6_PRUYE</name>
<sequence length="67" mass="7808">MRNRGSKERGMDSKRFCQGERWMEGIMGVLSSFRQLDENSVKIWNSLPEEKIGGDGDVWLEIEGFQR</sequence>
<comment type="caution">
    <text evidence="1">The sequence shown here is derived from an EMBL/GenBank/DDBJ whole genome shotgun (WGS) entry which is preliminary data.</text>
</comment>